<keyword evidence="1" id="KW-1133">Transmembrane helix</keyword>
<dbReference type="VEuPathDB" id="TriTrypDB:TvY486_0705740"/>
<accession>G0TZ47</accession>
<evidence type="ECO:0000256" key="1">
    <source>
        <dbReference type="SAM" id="Phobius"/>
    </source>
</evidence>
<feature type="transmembrane region" description="Helical" evidence="1">
    <location>
        <begin position="91"/>
        <end position="119"/>
    </location>
</feature>
<feature type="transmembrane region" description="Helical" evidence="1">
    <location>
        <begin position="12"/>
        <end position="30"/>
    </location>
</feature>
<organism evidence="2">
    <name type="scientific">Trypanosoma vivax (strain Y486)</name>
    <dbReference type="NCBI Taxonomy" id="1055687"/>
    <lineage>
        <taxon>Eukaryota</taxon>
        <taxon>Discoba</taxon>
        <taxon>Euglenozoa</taxon>
        <taxon>Kinetoplastea</taxon>
        <taxon>Metakinetoplastina</taxon>
        <taxon>Trypanosomatida</taxon>
        <taxon>Trypanosomatidae</taxon>
        <taxon>Trypanosoma</taxon>
        <taxon>Duttonella</taxon>
    </lineage>
</organism>
<name>G0TZ47_TRYVY</name>
<protein>
    <submittedName>
        <fullName evidence="2">Uncharacterized protein</fullName>
    </submittedName>
</protein>
<feature type="transmembrane region" description="Helical" evidence="1">
    <location>
        <begin position="36"/>
        <end position="58"/>
    </location>
</feature>
<sequence length="124" mass="13351">MAAQCAPCNWNITLCIVLPLLLPLMSLHLLKTWLGYSGLTLIVTNAVVPSLTGTALWLRSEYVAHHFLRSTGHRCGRGDVKRAAAAGFSRVAPVLPATMALVMALIAFWHVAAAFLFALHGMGQ</sequence>
<keyword evidence="1" id="KW-0812">Transmembrane</keyword>
<dbReference type="AlphaFoldDB" id="G0TZ47"/>
<dbReference type="EMBL" id="HE573023">
    <property type="protein sequence ID" value="CCC49250.1"/>
    <property type="molecule type" value="Genomic_DNA"/>
</dbReference>
<evidence type="ECO:0000313" key="2">
    <source>
        <dbReference type="EMBL" id="CCC49250.1"/>
    </source>
</evidence>
<keyword evidence="1" id="KW-0472">Membrane</keyword>
<reference evidence="2" key="1">
    <citation type="journal article" date="2012" name="Proc. Natl. Acad. Sci. U.S.A.">
        <title>Antigenic diversity is generated by distinct evolutionary mechanisms in African trypanosome species.</title>
        <authorList>
            <person name="Jackson A.P."/>
            <person name="Berry A."/>
            <person name="Aslett M."/>
            <person name="Allison H.C."/>
            <person name="Burton P."/>
            <person name="Vavrova-Anderson J."/>
            <person name="Brown R."/>
            <person name="Browne H."/>
            <person name="Corton N."/>
            <person name="Hauser H."/>
            <person name="Gamble J."/>
            <person name="Gilderthorp R."/>
            <person name="Marcello L."/>
            <person name="McQuillan J."/>
            <person name="Otto T.D."/>
            <person name="Quail M.A."/>
            <person name="Sanders M.J."/>
            <person name="van Tonder A."/>
            <person name="Ginger M.L."/>
            <person name="Field M.C."/>
            <person name="Barry J.D."/>
            <person name="Hertz-Fowler C."/>
            <person name="Berriman M."/>
        </authorList>
    </citation>
    <scope>NUCLEOTIDE SEQUENCE</scope>
    <source>
        <strain evidence="2">Y486</strain>
    </source>
</reference>
<gene>
    <name evidence="2" type="ORF">TVY486_0705740</name>
</gene>
<proteinExistence type="predicted"/>